<comment type="caution">
    <text evidence="1">The sequence shown here is derived from an EMBL/GenBank/DDBJ whole genome shotgun (WGS) entry which is preliminary data.</text>
</comment>
<evidence type="ECO:0000313" key="1">
    <source>
        <dbReference type="EMBL" id="PRQ23626.1"/>
    </source>
</evidence>
<dbReference type="AlphaFoldDB" id="A0A2P6PNZ0"/>
<dbReference type="Gramene" id="PRQ23626">
    <property type="protein sequence ID" value="PRQ23626"/>
    <property type="gene ID" value="RchiOBHm_Chr6g0263421"/>
</dbReference>
<evidence type="ECO:0000313" key="2">
    <source>
        <dbReference type="Proteomes" id="UP000238479"/>
    </source>
</evidence>
<dbReference type="Proteomes" id="UP000238479">
    <property type="component" value="Chromosome 6"/>
</dbReference>
<dbReference type="EMBL" id="PDCK01000044">
    <property type="protein sequence ID" value="PRQ23626.1"/>
    <property type="molecule type" value="Genomic_DNA"/>
</dbReference>
<protein>
    <submittedName>
        <fullName evidence="1">Uncharacterized protein</fullName>
    </submittedName>
</protein>
<proteinExistence type="predicted"/>
<sequence>MHTAQSESPIVGCWLVGFAAGFGCSLSGVDCNTQQLVNLLPSLNVYFAVSWLPYPESRGQELACWKL</sequence>
<organism evidence="1 2">
    <name type="scientific">Rosa chinensis</name>
    <name type="common">China rose</name>
    <dbReference type="NCBI Taxonomy" id="74649"/>
    <lineage>
        <taxon>Eukaryota</taxon>
        <taxon>Viridiplantae</taxon>
        <taxon>Streptophyta</taxon>
        <taxon>Embryophyta</taxon>
        <taxon>Tracheophyta</taxon>
        <taxon>Spermatophyta</taxon>
        <taxon>Magnoliopsida</taxon>
        <taxon>eudicotyledons</taxon>
        <taxon>Gunneridae</taxon>
        <taxon>Pentapetalae</taxon>
        <taxon>rosids</taxon>
        <taxon>fabids</taxon>
        <taxon>Rosales</taxon>
        <taxon>Rosaceae</taxon>
        <taxon>Rosoideae</taxon>
        <taxon>Rosoideae incertae sedis</taxon>
        <taxon>Rosa</taxon>
    </lineage>
</organism>
<keyword evidence="2" id="KW-1185">Reference proteome</keyword>
<reference evidence="1 2" key="1">
    <citation type="journal article" date="2018" name="Nat. Genet.">
        <title>The Rosa genome provides new insights in the design of modern roses.</title>
        <authorList>
            <person name="Bendahmane M."/>
        </authorList>
    </citation>
    <scope>NUCLEOTIDE SEQUENCE [LARGE SCALE GENOMIC DNA]</scope>
    <source>
        <strain evidence="2">cv. Old Blush</strain>
    </source>
</reference>
<accession>A0A2P6PNZ0</accession>
<gene>
    <name evidence="1" type="ORF">RchiOBHm_Chr6g0263421</name>
</gene>
<name>A0A2P6PNZ0_ROSCH</name>